<reference evidence="2" key="1">
    <citation type="journal article" date="2022" name="Proc. Natl. Acad. Sci. U.S.A.">
        <title>Life cycle and functional genomics of the unicellular red alga Galdieria for elucidating algal and plant evolution and industrial use.</title>
        <authorList>
            <person name="Hirooka S."/>
            <person name="Itabashi T."/>
            <person name="Ichinose T.M."/>
            <person name="Onuma R."/>
            <person name="Fujiwara T."/>
            <person name="Yamashita S."/>
            <person name="Jong L.W."/>
            <person name="Tomita R."/>
            <person name="Iwane A.H."/>
            <person name="Miyagishima S.Y."/>
        </authorList>
    </citation>
    <scope>NUCLEOTIDE SEQUENCE</scope>
    <source>
        <strain evidence="2">NBRC 102759</strain>
    </source>
</reference>
<evidence type="ECO:0000256" key="1">
    <source>
        <dbReference type="SAM" id="MobiDB-lite"/>
    </source>
</evidence>
<evidence type="ECO:0000313" key="2">
    <source>
        <dbReference type="EMBL" id="GJQ14140.1"/>
    </source>
</evidence>
<keyword evidence="3" id="KW-1185">Reference proteome</keyword>
<proteinExistence type="predicted"/>
<comment type="caution">
    <text evidence="2">The sequence shown here is derived from an EMBL/GenBank/DDBJ whole genome shotgun (WGS) entry which is preliminary data.</text>
</comment>
<reference evidence="2" key="2">
    <citation type="submission" date="2022-01" db="EMBL/GenBank/DDBJ databases">
        <authorList>
            <person name="Hirooka S."/>
            <person name="Miyagishima S.Y."/>
        </authorList>
    </citation>
    <scope>NUCLEOTIDE SEQUENCE</scope>
    <source>
        <strain evidence="2">NBRC 102759</strain>
    </source>
</reference>
<accession>A0A9C7UT58</accession>
<sequence>MSDTSERTTLPLLGFRAVRKSPKRKRSKKYSAELECLSHGSFPTERVVLSDSDMQTAQSSSESLTGAESEFLLTECYSDSRGYKTEPVSPRTPPMSPVKGERKLVTPMAPKKSVQESRNVSFFESEDNDDGGICHSCGRYCRLRPSVPVCFRLSCAIEYMNVLEER</sequence>
<protein>
    <submittedName>
        <fullName evidence="2">Uncharacterized protein</fullName>
    </submittedName>
</protein>
<organism evidence="2 3">
    <name type="scientific">Galdieria partita</name>
    <dbReference type="NCBI Taxonomy" id="83374"/>
    <lineage>
        <taxon>Eukaryota</taxon>
        <taxon>Rhodophyta</taxon>
        <taxon>Bangiophyceae</taxon>
        <taxon>Galdieriales</taxon>
        <taxon>Galdieriaceae</taxon>
        <taxon>Galdieria</taxon>
    </lineage>
</organism>
<dbReference type="AlphaFoldDB" id="A0A9C7UT58"/>
<dbReference type="OrthoDB" id="10392941at2759"/>
<dbReference type="Proteomes" id="UP001061958">
    <property type="component" value="Unassembled WGS sequence"/>
</dbReference>
<feature type="region of interest" description="Disordered" evidence="1">
    <location>
        <begin position="81"/>
        <end position="111"/>
    </location>
</feature>
<dbReference type="EMBL" id="BQMJ01000051">
    <property type="protein sequence ID" value="GJQ14140.1"/>
    <property type="molecule type" value="Genomic_DNA"/>
</dbReference>
<name>A0A9C7UT58_9RHOD</name>
<gene>
    <name evidence="2" type="ORF">GpartN1_g5931.t1</name>
</gene>
<evidence type="ECO:0000313" key="3">
    <source>
        <dbReference type="Proteomes" id="UP001061958"/>
    </source>
</evidence>